<dbReference type="AlphaFoldDB" id="A0A4S4C8G9"/>
<gene>
    <name evidence="5" type="ORF">E6C55_02895</name>
</gene>
<keyword evidence="2 4" id="KW-0808">Transferase</keyword>
<reference evidence="5 6" key="1">
    <citation type="submission" date="2019-04" db="EMBL/GenBank/DDBJ databases">
        <title>Cohnella sp. nov. isolated from preserved vegetables.</title>
        <authorList>
            <person name="Lin S.-Y."/>
            <person name="Hung M.-H."/>
            <person name="Young C.-C."/>
        </authorList>
    </citation>
    <scope>NUCLEOTIDE SEQUENCE [LARGE SCALE GENOMIC DNA]</scope>
    <source>
        <strain evidence="5 6">CC-MHH1044</strain>
    </source>
</reference>
<evidence type="ECO:0000256" key="4">
    <source>
        <dbReference type="RuleBase" id="RU365031"/>
    </source>
</evidence>
<evidence type="ECO:0000256" key="3">
    <source>
        <dbReference type="ARBA" id="ARBA00023315"/>
    </source>
</evidence>
<comment type="caution">
    <text evidence="5">The sequence shown here is derived from an EMBL/GenBank/DDBJ whole genome shotgun (WGS) entry which is preliminary data.</text>
</comment>
<name>A0A4S4C8G9_9BACL</name>
<evidence type="ECO:0000256" key="1">
    <source>
        <dbReference type="ARBA" id="ARBA00006383"/>
    </source>
</evidence>
<dbReference type="PANTHER" id="PTHR11104">
    <property type="entry name" value="AMINOGLYCOSIDE N3-ACETYLTRANSFERASE"/>
    <property type="match status" value="1"/>
</dbReference>
<proteinExistence type="inferred from homology"/>
<evidence type="ECO:0000313" key="6">
    <source>
        <dbReference type="Proteomes" id="UP000310636"/>
    </source>
</evidence>
<dbReference type="RefSeq" id="WP_136368259.1">
    <property type="nucleotide sequence ID" value="NZ_SSOB01000002.1"/>
</dbReference>
<dbReference type="GO" id="GO:0046353">
    <property type="term" value="F:aminoglycoside 3-N-acetyltransferase activity"/>
    <property type="evidence" value="ECO:0007669"/>
    <property type="project" value="UniProtKB-EC"/>
</dbReference>
<dbReference type="Pfam" id="PF02522">
    <property type="entry name" value="Antibiotic_NAT"/>
    <property type="match status" value="1"/>
</dbReference>
<keyword evidence="3 4" id="KW-0012">Acyltransferase</keyword>
<dbReference type="InterPro" id="IPR028345">
    <property type="entry name" value="Antibiotic_NAT-like"/>
</dbReference>
<accession>A0A4S4C8G9</accession>
<dbReference type="SUPFAM" id="SSF110710">
    <property type="entry name" value="TTHA0583/YokD-like"/>
    <property type="match status" value="1"/>
</dbReference>
<dbReference type="InterPro" id="IPR003679">
    <property type="entry name" value="Amioglycoside_AcTrfase"/>
</dbReference>
<evidence type="ECO:0000313" key="5">
    <source>
        <dbReference type="EMBL" id="THF84257.1"/>
    </source>
</evidence>
<comment type="catalytic activity">
    <reaction evidence="4">
        <text>a 2-deoxystreptamine antibiotic + acetyl-CoA = an N(3)-acetyl-2-deoxystreptamine antibiotic + CoA + H(+)</text>
        <dbReference type="Rhea" id="RHEA:12665"/>
        <dbReference type="ChEBI" id="CHEBI:15378"/>
        <dbReference type="ChEBI" id="CHEBI:57287"/>
        <dbReference type="ChEBI" id="CHEBI:57288"/>
        <dbReference type="ChEBI" id="CHEBI:57921"/>
        <dbReference type="ChEBI" id="CHEBI:77452"/>
        <dbReference type="EC" id="2.3.1.81"/>
    </reaction>
</comment>
<dbReference type="EMBL" id="SSOB01000002">
    <property type="protein sequence ID" value="THF84257.1"/>
    <property type="molecule type" value="Genomic_DNA"/>
</dbReference>
<keyword evidence="4" id="KW-0046">Antibiotic resistance</keyword>
<evidence type="ECO:0000256" key="2">
    <source>
        <dbReference type="ARBA" id="ARBA00022679"/>
    </source>
</evidence>
<protein>
    <recommendedName>
        <fullName evidence="4">Aminoglycoside N(3)-acetyltransferase</fullName>
        <ecNumber evidence="4">2.3.1.-</ecNumber>
    </recommendedName>
</protein>
<dbReference type="Proteomes" id="UP000310636">
    <property type="component" value="Unassembled WGS sequence"/>
</dbReference>
<sequence length="271" mass="30214">MKATTEANALARPLLTKEELIRHFRSCGVAEGQTLIVHASLSKLGYVIGGAETLIRALLEIVGEEGTLTMPSQTWKNLDPSAGVHWELPPEAWPVVREHWPAYDKEVTPAIGMGVTAEMLRKWPGARRSDHPARSFAAVGKHSEFITAHHDLCNIFGEGSPLDKLYRLDARILLIGVGYEKNTSLHLAETRAGFPGKRFSTESSAIAVNGERRWVAYETQEVLDDDFARLGAEYDEERSIKVCRIGSADVRLLEQRSLVDWAVAWMERNRA</sequence>
<keyword evidence="6" id="KW-1185">Reference proteome</keyword>
<dbReference type="GO" id="GO:0046677">
    <property type="term" value="P:response to antibiotic"/>
    <property type="evidence" value="ECO:0007669"/>
    <property type="project" value="UniProtKB-KW"/>
</dbReference>
<dbReference type="OrthoDB" id="7330654at2"/>
<dbReference type="EC" id="2.3.1.-" evidence="4"/>
<comment type="similarity">
    <text evidence="1 4">Belongs to the antibiotic N-acetyltransferase family.</text>
</comment>
<dbReference type="PANTHER" id="PTHR11104:SF0">
    <property type="entry name" value="SPBETA PROPHAGE-DERIVED AMINOGLYCOSIDE N(3')-ACETYLTRANSFERASE-LIKE PROTEIN YOKD"/>
    <property type="match status" value="1"/>
</dbReference>
<organism evidence="5 6">
    <name type="scientific">Cohnella fermenti</name>
    <dbReference type="NCBI Taxonomy" id="2565925"/>
    <lineage>
        <taxon>Bacteria</taxon>
        <taxon>Bacillati</taxon>
        <taxon>Bacillota</taxon>
        <taxon>Bacilli</taxon>
        <taxon>Bacillales</taxon>
        <taxon>Paenibacillaceae</taxon>
        <taxon>Cohnella</taxon>
    </lineage>
</organism>